<evidence type="ECO:0000313" key="1">
    <source>
        <dbReference type="EMBL" id="KAL2507196.1"/>
    </source>
</evidence>
<dbReference type="Proteomes" id="UP001604277">
    <property type="component" value="Unassembled WGS sequence"/>
</dbReference>
<proteinExistence type="predicted"/>
<sequence length="158" mass="18015">MEGDAMGSECDMVKRVRRGKYGCKIGHEGDNAGNDNDIVGNKSDNVEMENEHENYGVDGWLENDGNAIGVPGCAYVPEFSENADCNIEVDWEVFLDKHQEDIWNSWEDGLRMNNEEESQPACESEEYEVQRDFGNGLWTQTLSMKDNQYQHKILNLPM</sequence>
<protein>
    <submittedName>
        <fullName evidence="1">Uncharacterized protein</fullName>
    </submittedName>
</protein>
<comment type="caution">
    <text evidence="1">The sequence shown here is derived from an EMBL/GenBank/DDBJ whole genome shotgun (WGS) entry which is preliminary data.</text>
</comment>
<evidence type="ECO:0000313" key="2">
    <source>
        <dbReference type="Proteomes" id="UP001604277"/>
    </source>
</evidence>
<accession>A0ABD1T395</accession>
<reference evidence="2" key="1">
    <citation type="submission" date="2024-07" db="EMBL/GenBank/DDBJ databases">
        <title>Two chromosome-level genome assemblies of Korean endemic species Abeliophyllum distichum and Forsythia ovata (Oleaceae).</title>
        <authorList>
            <person name="Jang H."/>
        </authorList>
    </citation>
    <scope>NUCLEOTIDE SEQUENCE [LARGE SCALE GENOMIC DNA]</scope>
</reference>
<gene>
    <name evidence="1" type="ORF">Fot_30843</name>
</gene>
<keyword evidence="2" id="KW-1185">Reference proteome</keyword>
<organism evidence="1 2">
    <name type="scientific">Forsythia ovata</name>
    <dbReference type="NCBI Taxonomy" id="205694"/>
    <lineage>
        <taxon>Eukaryota</taxon>
        <taxon>Viridiplantae</taxon>
        <taxon>Streptophyta</taxon>
        <taxon>Embryophyta</taxon>
        <taxon>Tracheophyta</taxon>
        <taxon>Spermatophyta</taxon>
        <taxon>Magnoliopsida</taxon>
        <taxon>eudicotyledons</taxon>
        <taxon>Gunneridae</taxon>
        <taxon>Pentapetalae</taxon>
        <taxon>asterids</taxon>
        <taxon>lamiids</taxon>
        <taxon>Lamiales</taxon>
        <taxon>Oleaceae</taxon>
        <taxon>Forsythieae</taxon>
        <taxon>Forsythia</taxon>
    </lineage>
</organism>
<dbReference type="AlphaFoldDB" id="A0ABD1T395"/>
<dbReference type="EMBL" id="JBFOLJ010000009">
    <property type="protein sequence ID" value="KAL2507196.1"/>
    <property type="molecule type" value="Genomic_DNA"/>
</dbReference>
<name>A0ABD1T395_9LAMI</name>